<gene>
    <name evidence="4" type="ORF">CUN49_05350</name>
</gene>
<evidence type="ECO:0000313" key="5">
    <source>
        <dbReference type="Proteomes" id="UP000229681"/>
    </source>
</evidence>
<dbReference type="PANTHER" id="PTHR44591">
    <property type="entry name" value="STRESS RESPONSE REGULATOR PROTEIN 1"/>
    <property type="match status" value="1"/>
</dbReference>
<evidence type="ECO:0000259" key="3">
    <source>
        <dbReference type="PROSITE" id="PS50110"/>
    </source>
</evidence>
<dbReference type="GO" id="GO:0000160">
    <property type="term" value="P:phosphorelay signal transduction system"/>
    <property type="evidence" value="ECO:0007669"/>
    <property type="project" value="InterPro"/>
</dbReference>
<accession>A0A2M8PFZ2</accession>
<dbReference type="Gene3D" id="3.40.50.2300">
    <property type="match status" value="1"/>
</dbReference>
<dbReference type="EMBL" id="PGTM01000052">
    <property type="protein sequence ID" value="PJF36462.1"/>
    <property type="molecule type" value="Genomic_DNA"/>
</dbReference>
<proteinExistence type="predicted"/>
<dbReference type="Proteomes" id="UP000229681">
    <property type="component" value="Unassembled WGS sequence"/>
</dbReference>
<dbReference type="InterPro" id="IPR011006">
    <property type="entry name" value="CheY-like_superfamily"/>
</dbReference>
<organism evidence="4 5">
    <name type="scientific">Candidatus Thermofonsia Clade 1 bacterium</name>
    <dbReference type="NCBI Taxonomy" id="2364210"/>
    <lineage>
        <taxon>Bacteria</taxon>
        <taxon>Bacillati</taxon>
        <taxon>Chloroflexota</taxon>
        <taxon>Candidatus Thermofontia</taxon>
        <taxon>Candidatus Thermofonsia Clade 1</taxon>
    </lineage>
</organism>
<dbReference type="InterPro" id="IPR050595">
    <property type="entry name" value="Bact_response_regulator"/>
</dbReference>
<name>A0A2M8PFZ2_9CHLR</name>
<evidence type="ECO:0000313" key="4">
    <source>
        <dbReference type="EMBL" id="PJF36462.1"/>
    </source>
</evidence>
<dbReference type="AlphaFoldDB" id="A0A2M8PFZ2"/>
<dbReference type="PANTHER" id="PTHR44591:SF3">
    <property type="entry name" value="RESPONSE REGULATORY DOMAIN-CONTAINING PROTEIN"/>
    <property type="match status" value="1"/>
</dbReference>
<dbReference type="SMART" id="SM00448">
    <property type="entry name" value="REC"/>
    <property type="match status" value="1"/>
</dbReference>
<comment type="caution">
    <text evidence="4">The sequence shown here is derived from an EMBL/GenBank/DDBJ whole genome shotgun (WGS) entry which is preliminary data.</text>
</comment>
<dbReference type="InterPro" id="IPR001789">
    <property type="entry name" value="Sig_transdc_resp-reg_receiver"/>
</dbReference>
<dbReference type="SUPFAM" id="SSF52172">
    <property type="entry name" value="CheY-like"/>
    <property type="match status" value="1"/>
</dbReference>
<sequence length="126" mass="13904">MTSPEAQPCSILLVDDEADLLSLFEVALTRLNCALYRAESGRRALEILAELVPTLIVLDLAMPEVSGIDVLETIRSNPAYNQTKIVVLTAVPLMLERHHVNMVDMVLTKPVTPRSLENIIRNLLGS</sequence>
<dbReference type="Pfam" id="PF00072">
    <property type="entry name" value="Response_reg"/>
    <property type="match status" value="1"/>
</dbReference>
<keyword evidence="1 2" id="KW-0597">Phosphoprotein</keyword>
<evidence type="ECO:0000256" key="1">
    <source>
        <dbReference type="ARBA" id="ARBA00022553"/>
    </source>
</evidence>
<feature type="domain" description="Response regulatory" evidence="3">
    <location>
        <begin position="10"/>
        <end position="124"/>
    </location>
</feature>
<feature type="modified residue" description="4-aspartylphosphate" evidence="2">
    <location>
        <position position="59"/>
    </location>
</feature>
<reference evidence="4 5" key="1">
    <citation type="submission" date="2017-11" db="EMBL/GenBank/DDBJ databases">
        <title>Evolution of Phototrophy in the Chloroflexi Phylum Driven by Horizontal Gene Transfer.</title>
        <authorList>
            <person name="Ward L.M."/>
            <person name="Hemp J."/>
            <person name="Shih P.M."/>
            <person name="Mcglynn S.E."/>
            <person name="Fischer W."/>
        </authorList>
    </citation>
    <scope>NUCLEOTIDE SEQUENCE [LARGE SCALE GENOMIC DNA]</scope>
    <source>
        <strain evidence="4">JP3_13</strain>
    </source>
</reference>
<evidence type="ECO:0000256" key="2">
    <source>
        <dbReference type="PROSITE-ProRule" id="PRU00169"/>
    </source>
</evidence>
<protein>
    <recommendedName>
        <fullName evidence="3">Response regulatory domain-containing protein</fullName>
    </recommendedName>
</protein>
<dbReference type="PROSITE" id="PS50110">
    <property type="entry name" value="RESPONSE_REGULATORY"/>
    <property type="match status" value="1"/>
</dbReference>